<evidence type="ECO:0000259" key="1">
    <source>
        <dbReference type="Pfam" id="PF13966"/>
    </source>
</evidence>
<organism evidence="2 3">
    <name type="scientific">Corchorus olitorius</name>
    <dbReference type="NCBI Taxonomy" id="93759"/>
    <lineage>
        <taxon>Eukaryota</taxon>
        <taxon>Viridiplantae</taxon>
        <taxon>Streptophyta</taxon>
        <taxon>Embryophyta</taxon>
        <taxon>Tracheophyta</taxon>
        <taxon>Spermatophyta</taxon>
        <taxon>Magnoliopsida</taxon>
        <taxon>eudicotyledons</taxon>
        <taxon>Gunneridae</taxon>
        <taxon>Pentapetalae</taxon>
        <taxon>rosids</taxon>
        <taxon>malvids</taxon>
        <taxon>Malvales</taxon>
        <taxon>Malvaceae</taxon>
        <taxon>Grewioideae</taxon>
        <taxon>Apeibeae</taxon>
        <taxon>Corchorus</taxon>
    </lineage>
</organism>
<comment type="caution">
    <text evidence="2">The sequence shown here is derived from an EMBL/GenBank/DDBJ whole genome shotgun (WGS) entry which is preliminary data.</text>
</comment>
<dbReference type="InterPro" id="IPR026960">
    <property type="entry name" value="RVT-Znf"/>
</dbReference>
<feature type="domain" description="Reverse transcriptase zinc-binding" evidence="1">
    <location>
        <begin position="129"/>
        <end position="179"/>
    </location>
</feature>
<evidence type="ECO:0000313" key="3">
    <source>
        <dbReference type="Proteomes" id="UP000187203"/>
    </source>
</evidence>
<dbReference type="PANTHER" id="PTHR33116:SF66">
    <property type="entry name" value="REVERSE TRANSCRIPTASE ZINC-BINDING DOMAIN-CONTAINING PROTEIN"/>
    <property type="match status" value="1"/>
</dbReference>
<gene>
    <name evidence="2" type="ORF">COLO4_25805</name>
</gene>
<name>A0A1R3HZU4_9ROSI</name>
<dbReference type="OrthoDB" id="996916at2759"/>
<dbReference type="EMBL" id="AWUE01019136">
    <property type="protein sequence ID" value="OMO75850.1"/>
    <property type="molecule type" value="Genomic_DNA"/>
</dbReference>
<proteinExistence type="predicted"/>
<evidence type="ECO:0000313" key="2">
    <source>
        <dbReference type="EMBL" id="OMO75850.1"/>
    </source>
</evidence>
<sequence>MGSTSEKRKLHFVNWETVTNSKEDGWLGIRAAKLLNNAFMAKLGWEIIHNDSATWVKSELGPLRDILHGPWSIEDLQLTVRDVINEDEDWDFSHISYHLPNHINQSLRAIPFQQFATGKTASAGKTIIMAIFLSPLAHNKIATKSLLNHIGIGTDIMCPMCNAHPETVEHLFRNCTVAISLCNQFKPPDISPQSSFFDWLKVNCSFKDASHFLKIPWNIVFCFAIWLLWNTKNCKLFDPGKCSKDPIYDIIDRSAEFFDVCAGSIRTIKRANYIGWMLDGNTGVRVLDHVLREGNSCADGLAKLGTSQDHNFRSFESAPDCIKLNVFVDTMGICYPRMMNPTNNILLSTCNELHTCNGPVNPFVDRETSVSRPFVGELNAPRDV</sequence>
<dbReference type="PANTHER" id="PTHR33116">
    <property type="entry name" value="REVERSE TRANSCRIPTASE ZINC-BINDING DOMAIN-CONTAINING PROTEIN-RELATED-RELATED"/>
    <property type="match status" value="1"/>
</dbReference>
<dbReference type="AlphaFoldDB" id="A0A1R3HZU4"/>
<accession>A0A1R3HZU4</accession>
<dbReference type="Pfam" id="PF13966">
    <property type="entry name" value="zf-RVT"/>
    <property type="match status" value="1"/>
</dbReference>
<dbReference type="Proteomes" id="UP000187203">
    <property type="component" value="Unassembled WGS sequence"/>
</dbReference>
<protein>
    <recommendedName>
        <fullName evidence="1">Reverse transcriptase zinc-binding domain-containing protein</fullName>
    </recommendedName>
</protein>
<reference evidence="3" key="1">
    <citation type="submission" date="2013-09" db="EMBL/GenBank/DDBJ databases">
        <title>Corchorus olitorius genome sequencing.</title>
        <authorList>
            <person name="Alam M."/>
            <person name="Haque M.S."/>
            <person name="Islam M.S."/>
            <person name="Emdad E.M."/>
            <person name="Islam M.M."/>
            <person name="Ahmed B."/>
            <person name="Halim A."/>
            <person name="Hossen Q.M.M."/>
            <person name="Hossain M.Z."/>
            <person name="Ahmed R."/>
            <person name="Khan M.M."/>
            <person name="Islam R."/>
            <person name="Rashid M.M."/>
            <person name="Khan S.A."/>
            <person name="Rahman M.S."/>
            <person name="Alam M."/>
            <person name="Yahiya A.S."/>
            <person name="Khan M.S."/>
            <person name="Azam M.S."/>
            <person name="Haque T."/>
            <person name="Lashkar M.Z.H."/>
            <person name="Akhand A.I."/>
            <person name="Morshed G."/>
            <person name="Roy S."/>
            <person name="Uddin K.S."/>
            <person name="Rabeya T."/>
            <person name="Hossain A.S."/>
            <person name="Chowdhury A."/>
            <person name="Snigdha A.R."/>
            <person name="Mortoza M.S."/>
            <person name="Matin S.A."/>
            <person name="Hoque S.M.E."/>
            <person name="Islam M.K."/>
            <person name="Roy D.K."/>
            <person name="Haider R."/>
            <person name="Moosa M.M."/>
            <person name="Elias S.M."/>
            <person name="Hasan A.M."/>
            <person name="Jahan S."/>
            <person name="Shafiuddin M."/>
            <person name="Mahmood N."/>
            <person name="Shommy N.S."/>
        </authorList>
    </citation>
    <scope>NUCLEOTIDE SEQUENCE [LARGE SCALE GENOMIC DNA]</scope>
    <source>
        <strain evidence="3">cv. O-4</strain>
    </source>
</reference>
<keyword evidence="3" id="KW-1185">Reference proteome</keyword>